<gene>
    <name evidence="3" type="ORF">B9Z65_2312</name>
</gene>
<sequence length="188" mass="21087">MFFLTHLWREARTWADRNISPETFKIILIMNTVFSVAAFFVLLFAYFAYADCVEKERAAASNHTRPSPSSWEPKDSTSSPLAPGTLTTALHMRPARMEATGDGGMMAPTGYSKLPSKISNVSLSRHTCQALQDAKIMADIMQICRLQPGSKGEAHANETRAFDVDGCKYMTHMFDEEQKLRKIWSDDA</sequence>
<keyword evidence="2" id="KW-0472">Membrane</keyword>
<reference evidence="3 4" key="1">
    <citation type="submission" date="2017-05" db="EMBL/GenBank/DDBJ databases">
        <title>Draft genome sequence of Elsinoe australis.</title>
        <authorList>
            <person name="Cheng Q."/>
        </authorList>
    </citation>
    <scope>NUCLEOTIDE SEQUENCE [LARGE SCALE GENOMIC DNA]</scope>
    <source>
        <strain evidence="3 4">NL1</strain>
    </source>
</reference>
<evidence type="ECO:0000256" key="2">
    <source>
        <dbReference type="SAM" id="Phobius"/>
    </source>
</evidence>
<comment type="caution">
    <text evidence="3">The sequence shown here is derived from an EMBL/GenBank/DDBJ whole genome shotgun (WGS) entry which is preliminary data.</text>
</comment>
<proteinExistence type="predicted"/>
<evidence type="ECO:0000313" key="4">
    <source>
        <dbReference type="Proteomes" id="UP000243723"/>
    </source>
</evidence>
<keyword evidence="2" id="KW-1133">Transmembrane helix</keyword>
<dbReference type="EMBL" id="NHZQ01000251">
    <property type="protein sequence ID" value="PSK45172.1"/>
    <property type="molecule type" value="Genomic_DNA"/>
</dbReference>
<dbReference type="Proteomes" id="UP000243723">
    <property type="component" value="Unassembled WGS sequence"/>
</dbReference>
<organism evidence="3 4">
    <name type="scientific">Elsinoe australis</name>
    <dbReference type="NCBI Taxonomy" id="40998"/>
    <lineage>
        <taxon>Eukaryota</taxon>
        <taxon>Fungi</taxon>
        <taxon>Dikarya</taxon>
        <taxon>Ascomycota</taxon>
        <taxon>Pezizomycotina</taxon>
        <taxon>Dothideomycetes</taxon>
        <taxon>Dothideomycetidae</taxon>
        <taxon>Myriangiales</taxon>
        <taxon>Elsinoaceae</taxon>
        <taxon>Elsinoe</taxon>
    </lineage>
</organism>
<keyword evidence="2" id="KW-0812">Transmembrane</keyword>
<feature type="region of interest" description="Disordered" evidence="1">
    <location>
        <begin position="60"/>
        <end position="85"/>
    </location>
</feature>
<evidence type="ECO:0000256" key="1">
    <source>
        <dbReference type="SAM" id="MobiDB-lite"/>
    </source>
</evidence>
<dbReference type="AlphaFoldDB" id="A0A2P7ZAC3"/>
<feature type="compositionally biased region" description="Polar residues" evidence="1">
    <location>
        <begin position="61"/>
        <end position="85"/>
    </location>
</feature>
<keyword evidence="4" id="KW-1185">Reference proteome</keyword>
<name>A0A2P7ZAC3_9PEZI</name>
<feature type="transmembrane region" description="Helical" evidence="2">
    <location>
        <begin position="26"/>
        <end position="49"/>
    </location>
</feature>
<evidence type="ECO:0000313" key="3">
    <source>
        <dbReference type="EMBL" id="PSK45172.1"/>
    </source>
</evidence>
<accession>A0A2P7ZAC3</accession>
<protein>
    <submittedName>
        <fullName evidence="3">Uncharacterized protein</fullName>
    </submittedName>
</protein>